<gene>
    <name evidence="2" type="ORF">HYPSUDRAFT_69653</name>
</gene>
<feature type="domain" description="F-box" evidence="1">
    <location>
        <begin position="1"/>
        <end position="43"/>
    </location>
</feature>
<dbReference type="Proteomes" id="UP000054270">
    <property type="component" value="Unassembled WGS sequence"/>
</dbReference>
<evidence type="ECO:0000313" key="3">
    <source>
        <dbReference type="Proteomes" id="UP000054270"/>
    </source>
</evidence>
<reference evidence="3" key="1">
    <citation type="submission" date="2014-04" db="EMBL/GenBank/DDBJ databases">
        <title>Evolutionary Origins and Diversification of the Mycorrhizal Mutualists.</title>
        <authorList>
            <consortium name="DOE Joint Genome Institute"/>
            <consortium name="Mycorrhizal Genomics Consortium"/>
            <person name="Kohler A."/>
            <person name="Kuo A."/>
            <person name="Nagy L.G."/>
            <person name="Floudas D."/>
            <person name="Copeland A."/>
            <person name="Barry K.W."/>
            <person name="Cichocki N."/>
            <person name="Veneault-Fourrey C."/>
            <person name="LaButti K."/>
            <person name="Lindquist E.A."/>
            <person name="Lipzen A."/>
            <person name="Lundell T."/>
            <person name="Morin E."/>
            <person name="Murat C."/>
            <person name="Riley R."/>
            <person name="Ohm R."/>
            <person name="Sun H."/>
            <person name="Tunlid A."/>
            <person name="Henrissat B."/>
            <person name="Grigoriev I.V."/>
            <person name="Hibbett D.S."/>
            <person name="Martin F."/>
        </authorList>
    </citation>
    <scope>NUCLEOTIDE SEQUENCE [LARGE SCALE GENOMIC DNA]</scope>
    <source>
        <strain evidence="3">FD-334 SS-4</strain>
    </source>
</reference>
<accession>A0A0D2M6F8</accession>
<sequence length="527" mass="59541">MVDVPPEIWHNILRFLPSSLVQRLYGVSRVFFDVAMNEKYRDVSLDHGDLECLWRKIGNLLDPHIARRVKSFRIAPHLIWEAQQNWTPPSQAATESHNLDSVDVCTPARQRRSQMAEALVKNFKHLTNTSSVHLNLTLFEDFPVLYLNSLWSTVSPVLQNLTILATTPQLRTLFPLPVAHFPRLSSLNITINRRADSDPLNPENEDELRHIQLAIASFANSVRHNLRSLSIQGPPGRDLSPFYEALEKFSNLSSVEFDITAELSTLPGEEPPIQSSLFVLRHYETIEHISVFASNLLALKRQALDTKYWYPRLKSLKLSSNILTACYEPTLRFMRIHTSTLESLELVGPISPLELDDLIVALSGDSHNPILSKFSISIYRLDLNLILKFAKRLPALKILQLRVMRISATGSSSAFTPGQYFPLLLPPHPGSHEFVTEVIGCRELKTWQLRDITISRPSCCASLTLWNLMCLFVECIPTISSFSETWTMDIPDPPNHKPLHWETPCCAEGGCFFGTDGLDSCPLSTSA</sequence>
<dbReference type="OrthoDB" id="3071584at2759"/>
<organism evidence="2 3">
    <name type="scientific">Hypholoma sublateritium (strain FD-334 SS-4)</name>
    <dbReference type="NCBI Taxonomy" id="945553"/>
    <lineage>
        <taxon>Eukaryota</taxon>
        <taxon>Fungi</taxon>
        <taxon>Dikarya</taxon>
        <taxon>Basidiomycota</taxon>
        <taxon>Agaricomycotina</taxon>
        <taxon>Agaricomycetes</taxon>
        <taxon>Agaricomycetidae</taxon>
        <taxon>Agaricales</taxon>
        <taxon>Agaricineae</taxon>
        <taxon>Strophariaceae</taxon>
        <taxon>Hypholoma</taxon>
    </lineage>
</organism>
<dbReference type="InterPro" id="IPR001810">
    <property type="entry name" value="F-box_dom"/>
</dbReference>
<dbReference type="SUPFAM" id="SSF52047">
    <property type="entry name" value="RNI-like"/>
    <property type="match status" value="1"/>
</dbReference>
<evidence type="ECO:0000259" key="1">
    <source>
        <dbReference type="PROSITE" id="PS50181"/>
    </source>
</evidence>
<proteinExistence type="predicted"/>
<evidence type="ECO:0000313" key="2">
    <source>
        <dbReference type="EMBL" id="KJA18728.1"/>
    </source>
</evidence>
<dbReference type="PROSITE" id="PS50181">
    <property type="entry name" value="FBOX"/>
    <property type="match status" value="1"/>
</dbReference>
<protein>
    <recommendedName>
        <fullName evidence="1">F-box domain-containing protein</fullName>
    </recommendedName>
</protein>
<dbReference type="EMBL" id="KN817585">
    <property type="protein sequence ID" value="KJA18728.1"/>
    <property type="molecule type" value="Genomic_DNA"/>
</dbReference>
<name>A0A0D2M6F8_HYPSF</name>
<dbReference type="AlphaFoldDB" id="A0A0D2M6F8"/>
<dbReference type="OMA" id="VECIPTI"/>
<keyword evidence="3" id="KW-1185">Reference proteome</keyword>